<protein>
    <recommendedName>
        <fullName evidence="3">DUF3396 domain-containing protein</fullName>
    </recommendedName>
</protein>
<gene>
    <name evidence="1" type="ORF">SAMN05444165_6263</name>
</gene>
<accession>A0A1N6L6N1</accession>
<sequence>MTPEELSDYAYDCDYVAPDSPEPDYRYVVKLVLRATLSFRDGHTPAIRQALRACFDDYFAAFGKGLQWGWDPQPTGGKPTPWYFDERLIEVTREAFADVKEDDGMVLGFMSGLNPDYIGDYGIKCLTVPDWEQAMGDDGSYLSFWVACDTVQNGQWDGGKFPLHDFLLTCCNRLNATHGYAGFALALPHEFARWEPYELKLAQRYYGLEIDKTVATALMTEGWKGIKGVNWYTVLGGHYVEKLGGNQAIRSHLTDPAFRFYDFAGGGLVIRAGDGPEMGPVAHGAPPLYVAVNQVVRDVRTTVIRSMGLGSNAGELRFNRHLTDLWLRRFDAPGIWPPHQP</sequence>
<dbReference type="Pfam" id="PF11876">
    <property type="entry name" value="TsiV"/>
    <property type="match status" value="1"/>
</dbReference>
<keyword evidence="2" id="KW-1185">Reference proteome</keyword>
<evidence type="ECO:0000313" key="1">
    <source>
        <dbReference type="EMBL" id="SIO64452.1"/>
    </source>
</evidence>
<organism evidence="1 2">
    <name type="scientific">Paraburkholderia phenazinium</name>
    <dbReference type="NCBI Taxonomy" id="60549"/>
    <lineage>
        <taxon>Bacteria</taxon>
        <taxon>Pseudomonadati</taxon>
        <taxon>Pseudomonadota</taxon>
        <taxon>Betaproteobacteria</taxon>
        <taxon>Burkholderiales</taxon>
        <taxon>Burkholderiaceae</taxon>
        <taxon>Paraburkholderia</taxon>
    </lineage>
</organism>
<evidence type="ECO:0000313" key="2">
    <source>
        <dbReference type="Proteomes" id="UP000185151"/>
    </source>
</evidence>
<name>A0A1N6L6N1_9BURK</name>
<reference evidence="1 2" key="1">
    <citation type="submission" date="2016-11" db="EMBL/GenBank/DDBJ databases">
        <authorList>
            <person name="Jaros S."/>
            <person name="Januszkiewicz K."/>
            <person name="Wedrychowicz H."/>
        </authorList>
    </citation>
    <scope>NUCLEOTIDE SEQUENCE [LARGE SCALE GENOMIC DNA]</scope>
    <source>
        <strain evidence="1 2">GAS95</strain>
    </source>
</reference>
<dbReference type="RefSeq" id="WP_074301126.1">
    <property type="nucleotide sequence ID" value="NZ_FSRU01000002.1"/>
</dbReference>
<dbReference type="Proteomes" id="UP000185151">
    <property type="component" value="Unassembled WGS sequence"/>
</dbReference>
<dbReference type="AlphaFoldDB" id="A0A1N6L6N1"/>
<dbReference type="OrthoDB" id="8986326at2"/>
<evidence type="ECO:0008006" key="3">
    <source>
        <dbReference type="Google" id="ProtNLM"/>
    </source>
</evidence>
<proteinExistence type="predicted"/>
<dbReference type="InterPro" id="IPR021815">
    <property type="entry name" value="TsiV"/>
</dbReference>
<dbReference type="EMBL" id="FSRU01000002">
    <property type="protein sequence ID" value="SIO64452.1"/>
    <property type="molecule type" value="Genomic_DNA"/>
</dbReference>